<evidence type="ECO:0000313" key="14">
    <source>
        <dbReference type="Proteomes" id="UP000426265"/>
    </source>
</evidence>
<comment type="subcellular location">
    <subcellularLocation>
        <location evidence="1">Membrane</location>
        <topology evidence="1">Single-pass membrane protein</topology>
    </subcellularLocation>
</comment>
<dbReference type="SUPFAM" id="SSF52058">
    <property type="entry name" value="L domain-like"/>
    <property type="match status" value="1"/>
</dbReference>
<dbReference type="InterPro" id="IPR001611">
    <property type="entry name" value="Leu-rich_rpt"/>
</dbReference>
<evidence type="ECO:0000256" key="6">
    <source>
        <dbReference type="ARBA" id="ARBA00022989"/>
    </source>
</evidence>
<dbReference type="FunFam" id="3.80.10.10:FF:000129">
    <property type="entry name" value="Leucine-rich repeat receptor-like kinase"/>
    <property type="match status" value="1"/>
</dbReference>
<keyword evidence="3 9" id="KW-0812">Transmembrane</keyword>
<feature type="domain" description="Malectin-like" evidence="11">
    <location>
        <begin position="33"/>
        <end position="317"/>
    </location>
</feature>
<keyword evidence="8" id="KW-0675">Receptor</keyword>
<dbReference type="Gene3D" id="3.80.10.10">
    <property type="entry name" value="Ribonuclease Inhibitor"/>
    <property type="match status" value="1"/>
</dbReference>
<feature type="chain" id="PRO_5024956981" description="Malectin-like domain-containing protein" evidence="10">
    <location>
        <begin position="25"/>
        <end position="444"/>
    </location>
</feature>
<dbReference type="Araport" id="AT3G46350"/>
<dbReference type="ExpressionAtlas" id="A0A654FF56">
    <property type="expression patterns" value="baseline"/>
</dbReference>
<dbReference type="Pfam" id="PF00560">
    <property type="entry name" value="LRR_1"/>
    <property type="match status" value="1"/>
</dbReference>
<keyword evidence="2" id="KW-0433">Leucine-rich repeat</keyword>
<feature type="signal peptide" evidence="10">
    <location>
        <begin position="1"/>
        <end position="24"/>
    </location>
</feature>
<accession>A0A654FF56</accession>
<dbReference type="KEGG" id="ath:AT3G46350"/>
<dbReference type="RefSeq" id="NP_001319693.1">
    <property type="nucleotide sequence ID" value="NM_001339246.1"/>
</dbReference>
<evidence type="ECO:0000259" key="11">
    <source>
        <dbReference type="Pfam" id="PF12819"/>
    </source>
</evidence>
<dbReference type="GeneID" id="823781"/>
<dbReference type="InterPro" id="IPR032675">
    <property type="entry name" value="LRR_dom_sf"/>
</dbReference>
<keyword evidence="4 10" id="KW-0732">Signal</keyword>
<gene>
    <name evidence="12" type="ordered locus">At3g46350</name>
    <name evidence="13" type="ORF">AN1_LOCUS14963</name>
</gene>
<evidence type="ECO:0000313" key="12">
    <source>
        <dbReference type="Araport" id="AT3G46350"/>
    </source>
</evidence>
<sequence length="444" mass="50142">MNSSHELLLTALIATFAIFHLVQAQEQEGFISLDCGLAPTEPSPYTEPVTTLQYSSDSNFIQSGKLGRIDTSLQTFFLKQQTTLRYFPDGIRNCYNLTVKQGTNYLIRARFTYGNYDGRNMSPTFDLYLGPNLWKRIDMTKLQNKVSTLEEITYIPLSNSLDVCLVKTNTTIPFISALELRPLPSNSYITTAGSLRTFVRFCFSNSVEDIRFPMDVHDRMWESYFDDDWTQISTSLTVNTSDSFRLPQAALITAATPAKDGPSYIGITFSTSSEERFFIYLHFSEVQALRANETREFNISINGESVADLYRPVYLVIYSPRRKLSSKGLTGTIAADIQYLTSLEKLDLSDNKLVGVVPEFLANMKSLMFINLTKNDLHGSIPQALRDREKKGLKILFDGDKNDPCLSTSCNPKKKFSVMIVAIVASTVVYTTITNYAIRECYVH</sequence>
<feature type="transmembrane region" description="Helical" evidence="9">
    <location>
        <begin position="416"/>
        <end position="438"/>
    </location>
</feature>
<name>A0A654FF56_ARATH</name>
<evidence type="ECO:0000256" key="10">
    <source>
        <dbReference type="SAM" id="SignalP"/>
    </source>
</evidence>
<dbReference type="PANTHER" id="PTHR45631">
    <property type="entry name" value="OS07G0107800 PROTEIN-RELATED"/>
    <property type="match status" value="1"/>
</dbReference>
<evidence type="ECO:0000256" key="5">
    <source>
        <dbReference type="ARBA" id="ARBA00022737"/>
    </source>
</evidence>
<evidence type="ECO:0000256" key="3">
    <source>
        <dbReference type="ARBA" id="ARBA00022692"/>
    </source>
</evidence>
<proteinExistence type="predicted"/>
<keyword evidence="5" id="KW-0677">Repeat</keyword>
<evidence type="ECO:0000256" key="8">
    <source>
        <dbReference type="ARBA" id="ARBA00023170"/>
    </source>
</evidence>
<dbReference type="AlphaFoldDB" id="A0A654FF56"/>
<evidence type="ECO:0000256" key="9">
    <source>
        <dbReference type="SAM" id="Phobius"/>
    </source>
</evidence>
<dbReference type="OMA" id="PPIINAC"/>
<evidence type="ECO:0000256" key="7">
    <source>
        <dbReference type="ARBA" id="ARBA00023136"/>
    </source>
</evidence>
<dbReference type="InterPro" id="IPR024788">
    <property type="entry name" value="Malectin-like_Carb-bd_dom"/>
</dbReference>
<evidence type="ECO:0000256" key="2">
    <source>
        <dbReference type="ARBA" id="ARBA00022614"/>
    </source>
</evidence>
<organism evidence="13 14">
    <name type="scientific">Arabidopsis thaliana</name>
    <name type="common">Mouse-ear cress</name>
    <dbReference type="NCBI Taxonomy" id="3702"/>
    <lineage>
        <taxon>Eukaryota</taxon>
        <taxon>Viridiplantae</taxon>
        <taxon>Streptophyta</taxon>
        <taxon>Embryophyta</taxon>
        <taxon>Tracheophyta</taxon>
        <taxon>Spermatophyta</taxon>
        <taxon>Magnoliopsida</taxon>
        <taxon>eudicotyledons</taxon>
        <taxon>Gunneridae</taxon>
        <taxon>Pentapetalae</taxon>
        <taxon>rosids</taxon>
        <taxon>malvids</taxon>
        <taxon>Brassicales</taxon>
        <taxon>Brassicaceae</taxon>
        <taxon>Camelineae</taxon>
        <taxon>Arabidopsis</taxon>
    </lineage>
</organism>
<dbReference type="Proteomes" id="UP000426265">
    <property type="component" value="Unassembled WGS sequence"/>
</dbReference>
<reference evidence="13 14" key="1">
    <citation type="submission" date="2019-11" db="EMBL/GenBank/DDBJ databases">
        <authorList>
            <person name="Jiao W.-B."/>
            <person name="Schneeberger K."/>
        </authorList>
    </citation>
    <scope>NUCLEOTIDE SEQUENCE [LARGE SCALE GENOMIC DNA]</scope>
    <source>
        <strain evidence="14">cv. An-1</strain>
    </source>
</reference>
<dbReference type="EMBL" id="CACRSJ010000106">
    <property type="protein sequence ID" value="VYS59525.1"/>
    <property type="molecule type" value="Genomic_DNA"/>
</dbReference>
<dbReference type="PANTHER" id="PTHR45631:SF144">
    <property type="entry name" value="LRR RECEPTOR-LIKE SERINE_THREONINE-KINASE-RELATED"/>
    <property type="match status" value="1"/>
</dbReference>
<evidence type="ECO:0000256" key="1">
    <source>
        <dbReference type="ARBA" id="ARBA00004167"/>
    </source>
</evidence>
<dbReference type="GO" id="GO:0016020">
    <property type="term" value="C:membrane"/>
    <property type="evidence" value="ECO:0007669"/>
    <property type="project" value="UniProtKB-SubCell"/>
</dbReference>
<keyword evidence="6 9" id="KW-1133">Transmembrane helix</keyword>
<evidence type="ECO:0000313" key="13">
    <source>
        <dbReference type="EMBL" id="VYS59525.1"/>
    </source>
</evidence>
<dbReference type="Pfam" id="PF12819">
    <property type="entry name" value="Malectin_like"/>
    <property type="match status" value="1"/>
</dbReference>
<protein>
    <recommendedName>
        <fullName evidence="11">Malectin-like domain-containing protein</fullName>
    </recommendedName>
</protein>
<keyword evidence="7 9" id="KW-0472">Membrane</keyword>
<evidence type="ECO:0000256" key="4">
    <source>
        <dbReference type="ARBA" id="ARBA00022729"/>
    </source>
</evidence>